<dbReference type="Proteomes" id="UP001190700">
    <property type="component" value="Unassembled WGS sequence"/>
</dbReference>
<dbReference type="InterPro" id="IPR052128">
    <property type="entry name" value="Oxidoreductase_NAD-binding"/>
</dbReference>
<evidence type="ECO:0000313" key="5">
    <source>
        <dbReference type="EMBL" id="KAK3270330.1"/>
    </source>
</evidence>
<evidence type="ECO:0000256" key="2">
    <source>
        <dbReference type="ARBA" id="ARBA00023027"/>
    </source>
</evidence>
<dbReference type="PRINTS" id="PR00406">
    <property type="entry name" value="CYTB5RDTASE"/>
</dbReference>
<dbReference type="CDD" id="cd00322">
    <property type="entry name" value="FNR_like"/>
    <property type="match status" value="1"/>
</dbReference>
<keyword evidence="2" id="KW-0520">NAD</keyword>
<dbReference type="InterPro" id="IPR039261">
    <property type="entry name" value="FNR_nucleotide-bd"/>
</dbReference>
<name>A0AAE0G360_9CHLO</name>
<feature type="domain" description="FAD-binding FR-type" evidence="4">
    <location>
        <begin position="51"/>
        <end position="154"/>
    </location>
</feature>
<keyword evidence="6" id="KW-1185">Reference proteome</keyword>
<dbReference type="GO" id="GO:0005739">
    <property type="term" value="C:mitochondrion"/>
    <property type="evidence" value="ECO:0007669"/>
    <property type="project" value="TreeGrafter"/>
</dbReference>
<evidence type="ECO:0000256" key="1">
    <source>
        <dbReference type="ARBA" id="ARBA00023002"/>
    </source>
</evidence>
<dbReference type="InterPro" id="IPR017938">
    <property type="entry name" value="Riboflavin_synthase-like_b-brl"/>
</dbReference>
<evidence type="ECO:0000259" key="4">
    <source>
        <dbReference type="PROSITE" id="PS51384"/>
    </source>
</evidence>
<evidence type="ECO:0000313" key="6">
    <source>
        <dbReference type="Proteomes" id="UP001190700"/>
    </source>
</evidence>
<protein>
    <recommendedName>
        <fullName evidence="3">Oxidoreductase NAD-binding domain-containing protein 1</fullName>
    </recommendedName>
</protein>
<dbReference type="Gene3D" id="2.40.30.10">
    <property type="entry name" value="Translation factors"/>
    <property type="match status" value="1"/>
</dbReference>
<keyword evidence="1" id="KW-0560">Oxidoreductase</keyword>
<comment type="caution">
    <text evidence="5">The sequence shown here is derived from an EMBL/GenBank/DDBJ whole genome shotgun (WGS) entry which is preliminary data.</text>
</comment>
<gene>
    <name evidence="5" type="ORF">CYMTET_21269</name>
</gene>
<dbReference type="Gene3D" id="3.40.50.80">
    <property type="entry name" value="Nucleotide-binding domain of ferredoxin-NADP reductase (FNR) module"/>
    <property type="match status" value="1"/>
</dbReference>
<dbReference type="SUPFAM" id="SSF63380">
    <property type="entry name" value="Riboflavin synthase domain-like"/>
    <property type="match status" value="1"/>
</dbReference>
<accession>A0AAE0G360</accession>
<dbReference type="PROSITE" id="PS51384">
    <property type="entry name" value="FAD_FR"/>
    <property type="match status" value="1"/>
</dbReference>
<dbReference type="AlphaFoldDB" id="A0AAE0G360"/>
<sequence length="324" mass="35545">MYQSIVRTPFLNSSSKCLGLTSNPTGGSSLLSKIHSQTGLTPTAAHSSREVPPATALVSKLVAETPTVRRLHLKIDELDAAAFNFRVGQWVDFFIPGMHKVGGYSIISLPRDLPELQLAVKDSQHPPARWCFAEARVGDKVQLRVGGNFHLDHDLGPIFPVTKAIPEPNLLLIAGGIGINPLFAMFKYLAFQLDQHSAPPGRDPPTWRCHLLYSASLPEELAFRQEIECLVARHPGILTCDFTVTRLHANAMHSWEGGNGRIDEGVVHKAVQMLTRSSGDAPATQRRTLPSVVVCGPPQMTDSMVAKVLSAGVPETRIKFERWW</sequence>
<dbReference type="EMBL" id="LGRX02010463">
    <property type="protein sequence ID" value="KAK3270330.1"/>
    <property type="molecule type" value="Genomic_DNA"/>
</dbReference>
<dbReference type="Pfam" id="PF00175">
    <property type="entry name" value="NAD_binding_1"/>
    <property type="match status" value="1"/>
</dbReference>
<dbReference type="PANTHER" id="PTHR46505:SF1">
    <property type="entry name" value="OXIDOREDUCTASE NAD-BINDING DOMAIN-CONTAINING PROTEIN 1"/>
    <property type="match status" value="1"/>
</dbReference>
<proteinExistence type="predicted"/>
<evidence type="ECO:0000256" key="3">
    <source>
        <dbReference type="ARBA" id="ARBA00040516"/>
    </source>
</evidence>
<reference evidence="5 6" key="1">
    <citation type="journal article" date="2015" name="Genome Biol. Evol.">
        <title>Comparative Genomics of a Bacterivorous Green Alga Reveals Evolutionary Causalities and Consequences of Phago-Mixotrophic Mode of Nutrition.</title>
        <authorList>
            <person name="Burns J.A."/>
            <person name="Paasch A."/>
            <person name="Narechania A."/>
            <person name="Kim E."/>
        </authorList>
    </citation>
    <scope>NUCLEOTIDE SEQUENCE [LARGE SCALE GENOMIC DNA]</scope>
    <source>
        <strain evidence="5 6">PLY_AMNH</strain>
    </source>
</reference>
<dbReference type="SUPFAM" id="SSF52343">
    <property type="entry name" value="Ferredoxin reductase-like, C-terminal NADP-linked domain"/>
    <property type="match status" value="1"/>
</dbReference>
<dbReference type="PANTHER" id="PTHR46505">
    <property type="entry name" value="OXIDOREDUCTASE NAD-BINDING DOMAIN-CONTAINING PROTEIN 1"/>
    <property type="match status" value="1"/>
</dbReference>
<organism evidence="5 6">
    <name type="scientific">Cymbomonas tetramitiformis</name>
    <dbReference type="NCBI Taxonomy" id="36881"/>
    <lineage>
        <taxon>Eukaryota</taxon>
        <taxon>Viridiplantae</taxon>
        <taxon>Chlorophyta</taxon>
        <taxon>Pyramimonadophyceae</taxon>
        <taxon>Pyramimonadales</taxon>
        <taxon>Pyramimonadaceae</taxon>
        <taxon>Cymbomonas</taxon>
    </lineage>
</organism>
<dbReference type="InterPro" id="IPR017927">
    <property type="entry name" value="FAD-bd_FR_type"/>
</dbReference>
<dbReference type="InterPro" id="IPR001433">
    <property type="entry name" value="OxRdtase_FAD/NAD-bd"/>
</dbReference>
<dbReference type="GO" id="GO:0016491">
    <property type="term" value="F:oxidoreductase activity"/>
    <property type="evidence" value="ECO:0007669"/>
    <property type="project" value="UniProtKB-KW"/>
</dbReference>